<keyword evidence="2" id="KW-0040">ANK repeat</keyword>
<comment type="caution">
    <text evidence="3">The sequence shown here is derived from an EMBL/GenBank/DDBJ whole genome shotgun (WGS) entry which is preliminary data.</text>
</comment>
<accession>A0A7I8VW18</accession>
<reference evidence="3 4" key="1">
    <citation type="submission" date="2020-08" db="EMBL/GenBank/DDBJ databases">
        <authorList>
            <person name="Hejnol A."/>
        </authorList>
    </citation>
    <scope>NUCLEOTIDE SEQUENCE [LARGE SCALE GENOMIC DNA]</scope>
</reference>
<dbReference type="InterPro" id="IPR002110">
    <property type="entry name" value="Ankyrin_rpt"/>
</dbReference>
<dbReference type="AlphaFoldDB" id="A0A7I8VW18"/>
<name>A0A7I8VW18_9ANNE</name>
<dbReference type="SMART" id="SM00248">
    <property type="entry name" value="ANK"/>
    <property type="match status" value="5"/>
</dbReference>
<evidence type="ECO:0000256" key="1">
    <source>
        <dbReference type="ARBA" id="ARBA00022737"/>
    </source>
</evidence>
<dbReference type="OrthoDB" id="194358at2759"/>
<evidence type="ECO:0000256" key="2">
    <source>
        <dbReference type="ARBA" id="ARBA00023043"/>
    </source>
</evidence>
<keyword evidence="1" id="KW-0677">Repeat</keyword>
<dbReference type="Gene3D" id="1.25.40.20">
    <property type="entry name" value="Ankyrin repeat-containing domain"/>
    <property type="match status" value="2"/>
</dbReference>
<dbReference type="PANTHER" id="PTHR24198">
    <property type="entry name" value="ANKYRIN REPEAT AND PROTEIN KINASE DOMAIN-CONTAINING PROTEIN"/>
    <property type="match status" value="1"/>
</dbReference>
<dbReference type="PANTHER" id="PTHR24198:SF165">
    <property type="entry name" value="ANKYRIN REPEAT-CONTAINING PROTEIN-RELATED"/>
    <property type="match status" value="1"/>
</dbReference>
<evidence type="ECO:0000313" key="4">
    <source>
        <dbReference type="Proteomes" id="UP000549394"/>
    </source>
</evidence>
<keyword evidence="4" id="KW-1185">Reference proteome</keyword>
<dbReference type="EMBL" id="CAJFCJ010000009">
    <property type="protein sequence ID" value="CAD5118782.1"/>
    <property type="molecule type" value="Genomic_DNA"/>
</dbReference>
<dbReference type="Proteomes" id="UP000549394">
    <property type="component" value="Unassembled WGS sequence"/>
</dbReference>
<dbReference type="InterPro" id="IPR036770">
    <property type="entry name" value="Ankyrin_rpt-contain_sf"/>
</dbReference>
<gene>
    <name evidence="3" type="ORF">DGYR_LOCUS7104</name>
</gene>
<protein>
    <submittedName>
        <fullName evidence="3">DgyrCDS7460</fullName>
    </submittedName>
</protein>
<dbReference type="SUPFAM" id="SSF48403">
    <property type="entry name" value="Ankyrin repeat"/>
    <property type="match status" value="1"/>
</dbReference>
<sequence>MVSNVIPKGNPAHDLQQAIIAGNRELVLSILLQKHADVNSLVIGKTALSLTISQNKYDLFSILLENASVNVNVRSKLMKNNLEAPIVTACRISNVDMVKKLLQFKNLDINVVDNHGRGAVWMCARQGEYDILKSLLIAGASSEMLPSTWSQSPLYCDIRYTQNTSKIAELLILNGANVRITTPAHQTSLAHLAITQNRVHLAYLLVQAGCWLSFDTKLKADFHSKALDEYLTADDQDWLTMEINNPPSLQRQCSISIRTQLFKATKGSFFLKTLYKLPLPKPLLDNISLLNIVDKQISNDMFFND</sequence>
<organism evidence="3 4">
    <name type="scientific">Dimorphilus gyrociliatus</name>
    <dbReference type="NCBI Taxonomy" id="2664684"/>
    <lineage>
        <taxon>Eukaryota</taxon>
        <taxon>Metazoa</taxon>
        <taxon>Spiralia</taxon>
        <taxon>Lophotrochozoa</taxon>
        <taxon>Annelida</taxon>
        <taxon>Polychaeta</taxon>
        <taxon>Polychaeta incertae sedis</taxon>
        <taxon>Dinophilidae</taxon>
        <taxon>Dimorphilus</taxon>
    </lineage>
</organism>
<proteinExistence type="predicted"/>
<evidence type="ECO:0000313" key="3">
    <source>
        <dbReference type="EMBL" id="CAD5118782.1"/>
    </source>
</evidence>